<name>A0A4V2UIB7_PAULE</name>
<feature type="chain" id="PRO_5020201837" evidence="1">
    <location>
        <begin position="20"/>
        <end position="186"/>
    </location>
</feature>
<feature type="signal peptide" evidence="1">
    <location>
        <begin position="1"/>
        <end position="19"/>
    </location>
</feature>
<dbReference type="AlphaFoldDB" id="A0A4V2UIB7"/>
<dbReference type="PROSITE" id="PS51257">
    <property type="entry name" value="PROKAR_LIPOPROTEIN"/>
    <property type="match status" value="1"/>
</dbReference>
<evidence type="ECO:0000256" key="1">
    <source>
        <dbReference type="SAM" id="SignalP"/>
    </source>
</evidence>
<evidence type="ECO:0000313" key="2">
    <source>
        <dbReference type="EMBL" id="TCS35550.1"/>
    </source>
</evidence>
<keyword evidence="1" id="KW-0732">Signal</keyword>
<evidence type="ECO:0000313" key="3">
    <source>
        <dbReference type="Proteomes" id="UP000295382"/>
    </source>
</evidence>
<protein>
    <submittedName>
        <fullName evidence="2">Uncharacterized protein DUF3261</fullName>
    </submittedName>
</protein>
<gene>
    <name evidence="2" type="ORF">EDC30_11018</name>
</gene>
<keyword evidence="3" id="KW-1185">Reference proteome</keyword>
<dbReference type="EMBL" id="SLZQ01000010">
    <property type="protein sequence ID" value="TCS35550.1"/>
    <property type="molecule type" value="Genomic_DNA"/>
</dbReference>
<sequence length="186" mass="20879">MRMMLRSLILCAVAVLALAGCATPRPQQPARLGLRLAPAALGTSIQLQQRLAVERDGRTDYLEGALEVDSEHVSMISLALGQRVMSLEFDGRELKSWRHALLPEQVRAEDVLEDIQLTYWPAGVIRSALPAGWRIQDEGMRRTLWSNDAKVLEIDYSAEPRWKGKVVLTNLRYQYQLTIQSAPMGP</sequence>
<dbReference type="Pfam" id="PF11659">
    <property type="entry name" value="DUF3261"/>
    <property type="match status" value="1"/>
</dbReference>
<dbReference type="InterPro" id="IPR021675">
    <property type="entry name" value="DUF3261"/>
</dbReference>
<reference evidence="2 3" key="1">
    <citation type="submission" date="2019-03" db="EMBL/GenBank/DDBJ databases">
        <title>Genomic Encyclopedia of Type Strains, Phase IV (KMG-IV): sequencing the most valuable type-strain genomes for metagenomic binning, comparative biology and taxonomic classification.</title>
        <authorList>
            <person name="Goeker M."/>
        </authorList>
    </citation>
    <scope>NUCLEOTIDE SEQUENCE [LARGE SCALE GENOMIC DNA]</scope>
    <source>
        <strain evidence="2 3">DSM 7445</strain>
    </source>
</reference>
<accession>A0A4V2UIB7</accession>
<comment type="caution">
    <text evidence="2">The sequence shown here is derived from an EMBL/GenBank/DDBJ whole genome shotgun (WGS) entry which is preliminary data.</text>
</comment>
<proteinExistence type="predicted"/>
<organism evidence="2 3">
    <name type="scientific">Paucimonas lemoignei</name>
    <name type="common">Pseudomonas lemoignei</name>
    <dbReference type="NCBI Taxonomy" id="29443"/>
    <lineage>
        <taxon>Bacteria</taxon>
        <taxon>Pseudomonadati</taxon>
        <taxon>Pseudomonadota</taxon>
        <taxon>Betaproteobacteria</taxon>
        <taxon>Burkholderiales</taxon>
        <taxon>Burkholderiaceae</taxon>
        <taxon>Paucimonas</taxon>
    </lineage>
</organism>
<dbReference type="Proteomes" id="UP000295382">
    <property type="component" value="Unassembled WGS sequence"/>
</dbReference>